<dbReference type="CDD" id="cd23955">
    <property type="entry name" value="UBCc_invertebrate"/>
    <property type="match status" value="1"/>
</dbReference>
<dbReference type="Proteomes" id="UP000816034">
    <property type="component" value="Unassembled WGS sequence"/>
</dbReference>
<dbReference type="SUPFAM" id="SSF54495">
    <property type="entry name" value="UBC-like"/>
    <property type="match status" value="1"/>
</dbReference>
<sequence>MIGSNKHTTKSNIAPSTSTKRLLRDLKEIELHPLETVYAQPVEDNLHRWYATVLAPKTSAYHGIILHLRMDFPSNYPHDPPTIKPLTRLHHSHVFQEWICLDMLKTHYNSDPYSGWSSSYSVMSLLLQLQSFLLEEEYEQRDYIQGDIGLTRKYSNQLERLSSQHTHDPSKGLIWPCAPHWNVKEILNSKPVVKPQPSNIGRSATSLNSVVSVKPSNLSSGTKNHTSAATLISLDDHERRMHQDEEEIPKKYSLLELLPAENHLQILSYLERKDLKRVGAVNRLFQKLCLSKALLVAPELICFHAKTTFTEDTLGIGVKIEVKDNDQSFMSISTPLDLISKHSFFNERVKKSVWGQPITHWIPVYLNKQHGNLAALQMAMESIYQTYPNLSPKTPTQFQRRALDMMSKLMNAMIVEIMKGNVHASIKALQGYCYFHRWMLYLVQHYPSCLQTLEQQVENFVKVDKYRHKDECPNLGEFLTKLSVLGPSGLTWDYIRDAIVQETATRNVLWVLKQFPELSKLNGISNTERIEKTWQANQVSCKLIMFHVFFLKNVVEKHGQRSLDEIGRLYDMNYGCCLEDNLEEKLQQELFNIQKVNSLMEYFEYVGMKEDMRSVDKIGTFLKDCVVLSAEKGYHGGRRNNSSATTSSGPKSQSRDQSYSNQYSTSRRR</sequence>
<dbReference type="AlphaFoldDB" id="A0AA88GN71"/>
<evidence type="ECO:0000256" key="1">
    <source>
        <dbReference type="SAM" id="MobiDB-lite"/>
    </source>
</evidence>
<dbReference type="PROSITE" id="PS50127">
    <property type="entry name" value="UBC_2"/>
    <property type="match status" value="1"/>
</dbReference>
<reference evidence="3 4" key="1">
    <citation type="journal article" date="2018" name="BMC Genomics">
        <title>The genome of Naegleria lovaniensis, the basis for a comparative approach to unravel pathogenicity factors of the human pathogenic amoeba N. fowleri.</title>
        <authorList>
            <person name="Liechti N."/>
            <person name="Schurch N."/>
            <person name="Bruggmann R."/>
            <person name="Wittwer M."/>
        </authorList>
    </citation>
    <scope>NUCLEOTIDE SEQUENCE [LARGE SCALE GENOMIC DNA]</scope>
    <source>
        <strain evidence="3 4">ATCC 30569</strain>
    </source>
</reference>
<feature type="domain" description="UBC core" evidence="2">
    <location>
        <begin position="17"/>
        <end position="171"/>
    </location>
</feature>
<dbReference type="GeneID" id="68096596"/>
<proteinExistence type="predicted"/>
<keyword evidence="4" id="KW-1185">Reference proteome</keyword>
<protein>
    <recommendedName>
        <fullName evidence="2">UBC core domain-containing protein</fullName>
    </recommendedName>
</protein>
<feature type="region of interest" description="Disordered" evidence="1">
    <location>
        <begin position="634"/>
        <end position="669"/>
    </location>
</feature>
<dbReference type="InterPro" id="IPR050113">
    <property type="entry name" value="Ub_conjugating_enzyme"/>
</dbReference>
<dbReference type="PANTHER" id="PTHR24067">
    <property type="entry name" value="UBIQUITIN-CONJUGATING ENZYME E2"/>
    <property type="match status" value="1"/>
</dbReference>
<organism evidence="3 4">
    <name type="scientific">Naegleria lovaniensis</name>
    <name type="common">Amoeba</name>
    <dbReference type="NCBI Taxonomy" id="51637"/>
    <lineage>
        <taxon>Eukaryota</taxon>
        <taxon>Discoba</taxon>
        <taxon>Heterolobosea</taxon>
        <taxon>Tetramitia</taxon>
        <taxon>Eutetramitia</taxon>
        <taxon>Vahlkampfiidae</taxon>
        <taxon>Naegleria</taxon>
    </lineage>
</organism>
<dbReference type="SUPFAM" id="SSF81383">
    <property type="entry name" value="F-box domain"/>
    <property type="match status" value="1"/>
</dbReference>
<evidence type="ECO:0000259" key="2">
    <source>
        <dbReference type="PROSITE" id="PS50127"/>
    </source>
</evidence>
<dbReference type="InterPro" id="IPR001810">
    <property type="entry name" value="F-box_dom"/>
</dbReference>
<name>A0AA88GN71_NAELO</name>
<dbReference type="SMART" id="SM00212">
    <property type="entry name" value="UBCc"/>
    <property type="match status" value="1"/>
</dbReference>
<feature type="compositionally biased region" description="Polar residues" evidence="1">
    <location>
        <begin position="639"/>
        <end position="669"/>
    </location>
</feature>
<dbReference type="InterPro" id="IPR016135">
    <property type="entry name" value="UBQ-conjugating_enzyme/RWD"/>
</dbReference>
<dbReference type="EMBL" id="PYSW02000020">
    <property type="protein sequence ID" value="KAG2383470.1"/>
    <property type="molecule type" value="Genomic_DNA"/>
</dbReference>
<dbReference type="InterPro" id="IPR000608">
    <property type="entry name" value="UBC"/>
</dbReference>
<dbReference type="RefSeq" id="XP_044549149.1">
    <property type="nucleotide sequence ID" value="XM_044693748.1"/>
</dbReference>
<dbReference type="InterPro" id="IPR036047">
    <property type="entry name" value="F-box-like_dom_sf"/>
</dbReference>
<dbReference type="Pfam" id="PF00179">
    <property type="entry name" value="UQ_con"/>
    <property type="match status" value="1"/>
</dbReference>
<evidence type="ECO:0000313" key="4">
    <source>
        <dbReference type="Proteomes" id="UP000816034"/>
    </source>
</evidence>
<dbReference type="Pfam" id="PF12937">
    <property type="entry name" value="F-box-like"/>
    <property type="match status" value="1"/>
</dbReference>
<dbReference type="Gene3D" id="3.10.110.10">
    <property type="entry name" value="Ubiquitin Conjugating Enzyme"/>
    <property type="match status" value="1"/>
</dbReference>
<gene>
    <name evidence="3" type="ORF">C9374_004141</name>
</gene>
<comment type="caution">
    <text evidence="3">The sequence shown here is derived from an EMBL/GenBank/DDBJ whole genome shotgun (WGS) entry which is preliminary data.</text>
</comment>
<dbReference type="Gene3D" id="1.20.1280.50">
    <property type="match status" value="1"/>
</dbReference>
<accession>A0AA88GN71</accession>
<evidence type="ECO:0000313" key="3">
    <source>
        <dbReference type="EMBL" id="KAG2383470.1"/>
    </source>
</evidence>